<gene>
    <name evidence="2" type="ORF">MVEN_01798600</name>
</gene>
<evidence type="ECO:0000256" key="1">
    <source>
        <dbReference type="SAM" id="Coils"/>
    </source>
</evidence>
<reference evidence="2" key="1">
    <citation type="submission" date="2020-05" db="EMBL/GenBank/DDBJ databases">
        <title>Mycena genomes resolve the evolution of fungal bioluminescence.</title>
        <authorList>
            <person name="Tsai I.J."/>
        </authorList>
    </citation>
    <scope>NUCLEOTIDE SEQUENCE</scope>
    <source>
        <strain evidence="2">CCC161011</strain>
    </source>
</reference>
<comment type="caution">
    <text evidence="2">The sequence shown here is derived from an EMBL/GenBank/DDBJ whole genome shotgun (WGS) entry which is preliminary data.</text>
</comment>
<dbReference type="AlphaFoldDB" id="A0A8H6XKG1"/>
<feature type="coiled-coil region" evidence="1">
    <location>
        <begin position="5"/>
        <end position="39"/>
    </location>
</feature>
<dbReference type="OrthoDB" id="3139566at2759"/>
<evidence type="ECO:0000313" key="2">
    <source>
        <dbReference type="EMBL" id="KAF7342111.1"/>
    </source>
</evidence>
<sequence length="378" mass="42763">MLASLEADRARVAELEAKILDLERSISELRAEQAIAQERLDSYRYPVLTLPNEIVSEIFTHFLPIYPLCAPLTGMFSPTCLTHICRKWRALAISSPILWRAVPLSAVDIPFDRKAHLCNVWLTRSRSCPISIGMEEDIRSLHEIPSAVVSHRTRWEYLKLRCVQSDLLSIEGQLPLLRHLDLSLRGLVEETPAVEISAFREAPILRTVILDYLAAARIILPWAQLTSLTLTSVYPEVCVPILQHTSHLLRCELILCTGNRDNLPDVVLPRLQTLALLEEAIEYIIGYLDTFIVPALRRLKIAERFLGQNPIESLSSFLSKSGCKPQKIWILAQRSGNRTVAEEAYRAAFPSIPEFSFDEREMFDEDHGHSDSSGVATF</sequence>
<accession>A0A8H6XKG1</accession>
<protein>
    <submittedName>
        <fullName evidence="2">F-box domain-containing protein</fullName>
    </submittedName>
</protein>
<dbReference type="EMBL" id="JACAZI010000017">
    <property type="protein sequence ID" value="KAF7342111.1"/>
    <property type="molecule type" value="Genomic_DNA"/>
</dbReference>
<name>A0A8H6XKG1_9AGAR</name>
<keyword evidence="1" id="KW-0175">Coiled coil</keyword>
<keyword evidence="3" id="KW-1185">Reference proteome</keyword>
<proteinExistence type="predicted"/>
<dbReference type="Gene3D" id="1.20.1280.50">
    <property type="match status" value="1"/>
</dbReference>
<dbReference type="Proteomes" id="UP000620124">
    <property type="component" value="Unassembled WGS sequence"/>
</dbReference>
<organism evidence="2 3">
    <name type="scientific">Mycena venus</name>
    <dbReference type="NCBI Taxonomy" id="2733690"/>
    <lineage>
        <taxon>Eukaryota</taxon>
        <taxon>Fungi</taxon>
        <taxon>Dikarya</taxon>
        <taxon>Basidiomycota</taxon>
        <taxon>Agaricomycotina</taxon>
        <taxon>Agaricomycetes</taxon>
        <taxon>Agaricomycetidae</taxon>
        <taxon>Agaricales</taxon>
        <taxon>Marasmiineae</taxon>
        <taxon>Mycenaceae</taxon>
        <taxon>Mycena</taxon>
    </lineage>
</organism>
<evidence type="ECO:0000313" key="3">
    <source>
        <dbReference type="Proteomes" id="UP000620124"/>
    </source>
</evidence>